<evidence type="ECO:0000256" key="1">
    <source>
        <dbReference type="ARBA" id="ARBA00023125"/>
    </source>
</evidence>
<evidence type="ECO:0000259" key="2">
    <source>
        <dbReference type="PROSITE" id="PS50943"/>
    </source>
</evidence>
<feature type="domain" description="HTH cro/C1-type" evidence="2">
    <location>
        <begin position="9"/>
        <end position="63"/>
    </location>
</feature>
<dbReference type="PROSITE" id="PS51257">
    <property type="entry name" value="PROKAR_LIPOPROTEIN"/>
    <property type="match status" value="1"/>
</dbReference>
<dbReference type="STRING" id="1774970.AUC70_06420"/>
<dbReference type="CDD" id="cd02209">
    <property type="entry name" value="cupin_XRE_C"/>
    <property type="match status" value="1"/>
</dbReference>
<dbReference type="Gene3D" id="2.60.120.10">
    <property type="entry name" value="Jelly Rolls"/>
    <property type="match status" value="1"/>
</dbReference>
<dbReference type="CDD" id="cd00093">
    <property type="entry name" value="HTH_XRE"/>
    <property type="match status" value="1"/>
</dbReference>
<dbReference type="InterPro" id="IPR013096">
    <property type="entry name" value="Cupin_2"/>
</dbReference>
<dbReference type="PANTHER" id="PTHR46797:SF1">
    <property type="entry name" value="METHYLPHOSPHONATE SYNTHASE"/>
    <property type="match status" value="1"/>
</dbReference>
<dbReference type="RefSeq" id="WP_069444685.1">
    <property type="nucleotide sequence ID" value="NZ_LPWE01000012.1"/>
</dbReference>
<dbReference type="InterPro" id="IPR001387">
    <property type="entry name" value="Cro/C1-type_HTH"/>
</dbReference>
<comment type="caution">
    <text evidence="3">The sequence shown here is derived from an EMBL/GenBank/DDBJ whole genome shotgun (WGS) entry which is preliminary data.</text>
</comment>
<keyword evidence="1" id="KW-0238">DNA-binding</keyword>
<name>A0A1E3VLA6_9HYPH</name>
<dbReference type="InterPro" id="IPR011051">
    <property type="entry name" value="RmlC_Cupin_sf"/>
</dbReference>
<dbReference type="GO" id="GO:0003700">
    <property type="term" value="F:DNA-binding transcription factor activity"/>
    <property type="evidence" value="ECO:0007669"/>
    <property type="project" value="TreeGrafter"/>
</dbReference>
<evidence type="ECO:0000313" key="4">
    <source>
        <dbReference type="Proteomes" id="UP000094172"/>
    </source>
</evidence>
<proteinExistence type="predicted"/>
<dbReference type="SUPFAM" id="SSF51182">
    <property type="entry name" value="RmlC-like cupins"/>
    <property type="match status" value="1"/>
</dbReference>
<dbReference type="InterPro" id="IPR010982">
    <property type="entry name" value="Lambda_DNA-bd_dom_sf"/>
</dbReference>
<dbReference type="SUPFAM" id="SSF47413">
    <property type="entry name" value="lambda repressor-like DNA-binding domains"/>
    <property type="match status" value="1"/>
</dbReference>
<dbReference type="InterPro" id="IPR050807">
    <property type="entry name" value="TransReg_Diox_bact_type"/>
</dbReference>
<dbReference type="SMART" id="SM00530">
    <property type="entry name" value="HTH_XRE"/>
    <property type="match status" value="1"/>
</dbReference>
<protein>
    <submittedName>
        <fullName evidence="3">XRE family transcriptional regulator</fullName>
    </submittedName>
</protein>
<dbReference type="EMBL" id="LPWE01000012">
    <property type="protein sequence ID" value="ODR94318.1"/>
    <property type="molecule type" value="Genomic_DNA"/>
</dbReference>
<accession>A0A1E3VLA6</accession>
<dbReference type="Pfam" id="PF07883">
    <property type="entry name" value="Cupin_2"/>
    <property type="match status" value="1"/>
</dbReference>
<keyword evidence="4" id="KW-1185">Reference proteome</keyword>
<dbReference type="Gene3D" id="1.10.260.40">
    <property type="entry name" value="lambda repressor-like DNA-binding domains"/>
    <property type="match status" value="1"/>
</dbReference>
<dbReference type="Pfam" id="PF01381">
    <property type="entry name" value="HTH_3"/>
    <property type="match status" value="1"/>
</dbReference>
<gene>
    <name evidence="3" type="ORF">AUC70_06420</name>
</gene>
<dbReference type="GO" id="GO:0005829">
    <property type="term" value="C:cytosol"/>
    <property type="evidence" value="ECO:0007669"/>
    <property type="project" value="TreeGrafter"/>
</dbReference>
<dbReference type="AlphaFoldDB" id="A0A1E3VLA6"/>
<dbReference type="Proteomes" id="UP000094172">
    <property type="component" value="Unassembled WGS sequence"/>
</dbReference>
<dbReference type="PANTHER" id="PTHR46797">
    <property type="entry name" value="HTH-TYPE TRANSCRIPTIONAL REGULATOR"/>
    <property type="match status" value="1"/>
</dbReference>
<organism evidence="3 4">
    <name type="scientific">Methyloceanibacter stevinii</name>
    <dbReference type="NCBI Taxonomy" id="1774970"/>
    <lineage>
        <taxon>Bacteria</taxon>
        <taxon>Pseudomonadati</taxon>
        <taxon>Pseudomonadota</taxon>
        <taxon>Alphaproteobacteria</taxon>
        <taxon>Hyphomicrobiales</taxon>
        <taxon>Hyphomicrobiaceae</taxon>
        <taxon>Methyloceanibacter</taxon>
    </lineage>
</organism>
<dbReference type="InterPro" id="IPR014710">
    <property type="entry name" value="RmlC-like_jellyroll"/>
</dbReference>
<dbReference type="GO" id="GO:0003677">
    <property type="term" value="F:DNA binding"/>
    <property type="evidence" value="ECO:0007669"/>
    <property type="project" value="UniProtKB-KW"/>
</dbReference>
<evidence type="ECO:0000313" key="3">
    <source>
        <dbReference type="EMBL" id="ODR94318.1"/>
    </source>
</evidence>
<dbReference type="PROSITE" id="PS50943">
    <property type="entry name" value="HTH_CROC1"/>
    <property type="match status" value="1"/>
</dbReference>
<sequence>METRIGEVIRQQRVAANITLASLGQGCGISSAMLSRIENGMASASLDSLERICSALGIGMANLFQEVDQKTGEAQLLKTDEQMEVVRVGTQYGYRYALLSYNRGPRKTFEPFLVEMNKQSEAWPRFSHPGTEFIFMLEGKLEYRFGDKIYLLEPGDTLTFAGNVVHGPERMLADYVKFIAVIVYDE</sequence>
<reference evidence="3 4" key="1">
    <citation type="journal article" date="2016" name="Environ. Microbiol.">
        <title>New Methyloceanibacter diversity from North Sea sediments includes methanotroph containing solely the soluble methane monooxygenase.</title>
        <authorList>
            <person name="Vekeman B."/>
            <person name="Kerckhof F.M."/>
            <person name="Cremers G."/>
            <person name="de Vos P."/>
            <person name="Vandamme P."/>
            <person name="Boon N."/>
            <person name="Op den Camp H.J."/>
            <person name="Heylen K."/>
        </authorList>
    </citation>
    <scope>NUCLEOTIDE SEQUENCE [LARGE SCALE GENOMIC DNA]</scope>
    <source>
        <strain evidence="3 4">R-67176</strain>
    </source>
</reference>